<dbReference type="EMBL" id="JAJGNA010000038">
    <property type="protein sequence ID" value="MCC4310418.1"/>
    <property type="molecule type" value="Genomic_DNA"/>
</dbReference>
<dbReference type="PANTHER" id="PTHR30273:SF2">
    <property type="entry name" value="PROTEIN FECR"/>
    <property type="match status" value="1"/>
</dbReference>
<accession>A0A9Q3URF3</accession>
<dbReference type="PANTHER" id="PTHR30273">
    <property type="entry name" value="PERIPLASMIC SIGNAL SENSOR AND SIGMA FACTOR ACTIVATOR FECR-RELATED"/>
    <property type="match status" value="1"/>
</dbReference>
<dbReference type="PIRSF" id="PIRSF018266">
    <property type="entry name" value="FecR"/>
    <property type="match status" value="1"/>
</dbReference>
<dbReference type="Pfam" id="PF04773">
    <property type="entry name" value="FecR"/>
    <property type="match status" value="1"/>
</dbReference>
<dbReference type="Gene3D" id="2.60.120.1440">
    <property type="match status" value="1"/>
</dbReference>
<reference evidence="3" key="1">
    <citation type="submission" date="2021-10" db="EMBL/GenBank/DDBJ databases">
        <title>The diversity and Nitrogen Metabolism of Culturable Nitrate-Utilizing Bacteria Within the Oxygen Minimum Zone of the Changjiang (Yangtze River)Estuary.</title>
        <authorList>
            <person name="Zhang D."/>
            <person name="Zheng J."/>
            <person name="Liu S."/>
            <person name="He W."/>
        </authorList>
    </citation>
    <scope>NUCLEOTIDE SEQUENCE</scope>
    <source>
        <strain evidence="3">FXH-223</strain>
    </source>
</reference>
<feature type="transmembrane region" description="Helical" evidence="1">
    <location>
        <begin position="73"/>
        <end position="92"/>
    </location>
</feature>
<keyword evidence="1" id="KW-1133">Transmembrane helix</keyword>
<gene>
    <name evidence="3" type="ORF">LL252_17765</name>
</gene>
<proteinExistence type="predicted"/>
<keyword evidence="4" id="KW-1185">Reference proteome</keyword>
<organism evidence="3 4">
    <name type="scientific">Alloalcanivorax marinus</name>
    <dbReference type="NCBI Taxonomy" id="1177169"/>
    <lineage>
        <taxon>Bacteria</taxon>
        <taxon>Pseudomonadati</taxon>
        <taxon>Pseudomonadota</taxon>
        <taxon>Gammaproteobacteria</taxon>
        <taxon>Oceanospirillales</taxon>
        <taxon>Alcanivoracaceae</taxon>
        <taxon>Alloalcanivorax</taxon>
    </lineage>
</organism>
<dbReference type="AlphaFoldDB" id="A0A9Q3URF3"/>
<evidence type="ECO:0000259" key="2">
    <source>
        <dbReference type="Pfam" id="PF04773"/>
    </source>
</evidence>
<name>A0A9Q3URF3_9GAMM</name>
<dbReference type="RefSeq" id="WP_228235096.1">
    <property type="nucleotide sequence ID" value="NZ_ARXL01000008.1"/>
</dbReference>
<keyword evidence="1" id="KW-0812">Transmembrane</keyword>
<evidence type="ECO:0000313" key="3">
    <source>
        <dbReference type="EMBL" id="MCC4310418.1"/>
    </source>
</evidence>
<comment type="caution">
    <text evidence="3">The sequence shown here is derived from an EMBL/GenBank/DDBJ whole genome shotgun (WGS) entry which is preliminary data.</text>
</comment>
<sequence length="305" mass="33723">MSELNRIRQQAAEWVVALQTAGADEHARLQAECDTWQAKDPRRRQVLEQIQRMWRATDATAERRRRRRRQATGLGAVLLLVLAGAQWPWAYWGADYRTAAGEIRTLTLPDGSQVVLNSGSAIDLNYSDTRRTVKLIRGELLATVAKAPDRPFQVATRDLTATALGTEYSVRLDDGFTRVAVQESTVAVTPRDGADGLKLTAGQQADLNRQGVIARADIPRQRPDWADGRLAFSKAPLTEVVERLARHRSGLLTLDDALAAPDAPRFTGVLPANNSDAALALLADTLNLEVRYLTPWYVTVRRPSP</sequence>
<keyword evidence="1" id="KW-0472">Membrane</keyword>
<evidence type="ECO:0000256" key="1">
    <source>
        <dbReference type="SAM" id="Phobius"/>
    </source>
</evidence>
<dbReference type="GO" id="GO:0016989">
    <property type="term" value="F:sigma factor antagonist activity"/>
    <property type="evidence" value="ECO:0007669"/>
    <property type="project" value="TreeGrafter"/>
</dbReference>
<protein>
    <submittedName>
        <fullName evidence="3">FecR domain-containing protein</fullName>
    </submittedName>
</protein>
<feature type="domain" description="FecR protein" evidence="2">
    <location>
        <begin position="95"/>
        <end position="186"/>
    </location>
</feature>
<dbReference type="InterPro" id="IPR012373">
    <property type="entry name" value="Ferrdict_sens_TM"/>
</dbReference>
<dbReference type="Proteomes" id="UP001108027">
    <property type="component" value="Unassembled WGS sequence"/>
</dbReference>
<evidence type="ECO:0000313" key="4">
    <source>
        <dbReference type="Proteomes" id="UP001108027"/>
    </source>
</evidence>
<dbReference type="InterPro" id="IPR006860">
    <property type="entry name" value="FecR"/>
</dbReference>